<dbReference type="GO" id="GO:0005096">
    <property type="term" value="F:GTPase activator activity"/>
    <property type="evidence" value="ECO:0007669"/>
    <property type="project" value="InterPro"/>
</dbReference>
<dbReference type="EMBL" id="LLZZ01000131">
    <property type="protein sequence ID" value="KTB01292.1"/>
    <property type="molecule type" value="Genomic_DNA"/>
</dbReference>
<dbReference type="Pfam" id="PF25767">
    <property type="entry name" value="ARM_TBCD_2nd"/>
    <property type="match status" value="1"/>
</dbReference>
<dbReference type="VEuPathDB" id="FungiDB:CAGL0D02200g"/>
<dbReference type="Pfam" id="PF23579">
    <property type="entry name" value="ARM_TBCD"/>
    <property type="match status" value="1"/>
</dbReference>
<feature type="domain" description="Tubulin-folding cofactor D ARM repeats" evidence="1">
    <location>
        <begin position="279"/>
        <end position="458"/>
    </location>
</feature>
<evidence type="ECO:0000313" key="3">
    <source>
        <dbReference type="Proteomes" id="UP000054886"/>
    </source>
</evidence>
<dbReference type="Proteomes" id="UP000054886">
    <property type="component" value="Unassembled WGS sequence"/>
</dbReference>
<sequence>MEGISIETSLLDIKDGIDKIIASGEPCDVNEVIDKIDLFQQDPEVLDRELNGLIKKLTTGFFQLESDDKKIHIASVFYTLSKVCNVKKTYIHLDANVYLLEHIENAVRTYDSMELSTPVSSKILKWHYLYLAFCWLCVIVKAPLKLSNDSHLLQFIDDSITKHEKVTVLQPLFAEIKAELLVKNQILLHKFCELLHETTNDENVIDYFEMLLIYRILKAIVKSPKQFSIYRDDVGLIELLSWICLYQSDRLLSLERGAILMTKIFPKLLPFFIYHHNIEMIEDIISWYLNNMNSKFSEFRFAIANSYKKVVEQLTITYEDKDILPPLILERLTDTSNILNNSSWDTVDSDRLHTLLLISAFSIDMIYKRLPSQIEEIIVKLIPLASRFQQRSISVIRGNQVRDAANFICWSLARCSLENKNTIENIIFFLLTRSIMDSDYLIRKSANAALQEVLGRHGYKIFDNNTILEFIQLPSFNLEKHLFSNLESIFEITNLNYPSFLSRLLFWLVDFGILDNVDCETTLICIYGLSHLANKSAEKVLKDFGITTKLKQLLSIASTLSTEKQTRLINLCLHLPSAINLLDVLPILGSISEKVLSSQHKSLSQEDIFLHLTILKFWSVAINESKPVLLTHQDIQLFFSIVRGAQAAISNFSKFQEYTNIIVSQISNLGSSIFCTDDISRLFWTEYKKFIRFDNILACGSLPYVHGEIFINILSEVLPLLSSQAKACIIKSIDDNTQLLKPFIQTKDFMYIMSDFLDDYTVTDQGDIGRHVRMQAVQFYMNNITMFHHIDNVILQKVETSLVRLMAEPSFSIREMSYQLLCKIYSYNEVLESNKSYEYSILIFQKNIFKNDNIDFWKGYCLNGGAIYSTDLQIATAIDEFIKFYRNEGIDEKIKLCNYLAKIIPAAQKILDERIKNKKKSITGGKEYDIVKFTISATIFWRRLIESQLEVPSHFNFNGLFARVYNIHLLNINKVMKTNCIKLFPLIAIAASRSQADNEKHLANNILKKMIILMKRLPTTNNQQSLYKKAYLEGIIQILLYYKADSQVELLQATGDIDYELTKLKDEDILLS</sequence>
<dbReference type="GO" id="GO:0007021">
    <property type="term" value="P:tubulin complex assembly"/>
    <property type="evidence" value="ECO:0007669"/>
    <property type="project" value="InterPro"/>
</dbReference>
<protein>
    <submittedName>
        <fullName evidence="2">Chromosome instability protein 1</fullName>
    </submittedName>
</protein>
<dbReference type="InterPro" id="IPR033162">
    <property type="entry name" value="TBCD"/>
</dbReference>
<dbReference type="GO" id="GO:0000226">
    <property type="term" value="P:microtubule cytoskeleton organization"/>
    <property type="evidence" value="ECO:0007669"/>
    <property type="project" value="TreeGrafter"/>
</dbReference>
<dbReference type="VEuPathDB" id="FungiDB:B1J91_D02200g"/>
<evidence type="ECO:0000313" key="2">
    <source>
        <dbReference type="EMBL" id="KTB01292.1"/>
    </source>
</evidence>
<dbReference type="VEuPathDB" id="FungiDB:GVI51_D02145"/>
<reference evidence="2 3" key="1">
    <citation type="submission" date="2015-10" db="EMBL/GenBank/DDBJ databases">
        <title>Draft genomes sequences of Candida glabrata isolates 1A, 1B, 2A, 2B, 3A and 3B.</title>
        <authorList>
            <person name="Haavelsrud O.E."/>
            <person name="Gaustad P."/>
        </authorList>
    </citation>
    <scope>NUCLEOTIDE SEQUENCE [LARGE SCALE GENOMIC DNA]</scope>
    <source>
        <strain evidence="2">910700640</strain>
    </source>
</reference>
<name>A0A0W0DCF7_CANGB</name>
<organism evidence="2 3">
    <name type="scientific">Candida glabrata</name>
    <name type="common">Yeast</name>
    <name type="synonym">Torulopsis glabrata</name>
    <dbReference type="NCBI Taxonomy" id="5478"/>
    <lineage>
        <taxon>Eukaryota</taxon>
        <taxon>Fungi</taxon>
        <taxon>Dikarya</taxon>
        <taxon>Ascomycota</taxon>
        <taxon>Saccharomycotina</taxon>
        <taxon>Saccharomycetes</taxon>
        <taxon>Saccharomycetales</taxon>
        <taxon>Saccharomycetaceae</taxon>
        <taxon>Nakaseomyces</taxon>
    </lineage>
</organism>
<proteinExistence type="predicted"/>
<gene>
    <name evidence="2" type="ORF">AO440_000704</name>
</gene>
<accession>A0A0W0DCF7</accession>
<dbReference type="PANTHER" id="PTHR12658:SF0">
    <property type="entry name" value="TUBULIN-SPECIFIC CHAPERONE D"/>
    <property type="match status" value="1"/>
</dbReference>
<dbReference type="VEuPathDB" id="FungiDB:GWK60_D02365"/>
<evidence type="ECO:0000259" key="1">
    <source>
        <dbReference type="Pfam" id="PF25767"/>
    </source>
</evidence>
<dbReference type="InterPro" id="IPR058033">
    <property type="entry name" value="ARM_TBCD_2nd"/>
</dbReference>
<dbReference type="GO" id="GO:0007023">
    <property type="term" value="P:post-chaperonin tubulin folding pathway"/>
    <property type="evidence" value="ECO:0007669"/>
    <property type="project" value="InterPro"/>
</dbReference>
<dbReference type="PANTHER" id="PTHR12658">
    <property type="entry name" value="BETA-TUBULIN COFACTOR D"/>
    <property type="match status" value="1"/>
</dbReference>
<dbReference type="AlphaFoldDB" id="A0A0W0DCF7"/>
<comment type="caution">
    <text evidence="2">The sequence shown here is derived from an EMBL/GenBank/DDBJ whole genome shotgun (WGS) entry which is preliminary data.</text>
</comment>
<dbReference type="GO" id="GO:0048487">
    <property type="term" value="F:beta-tubulin binding"/>
    <property type="evidence" value="ECO:0007669"/>
    <property type="project" value="InterPro"/>
</dbReference>